<organism evidence="2 3">
    <name type="scientific">Methylophilus medardicus</name>
    <dbReference type="NCBI Taxonomy" id="2588534"/>
    <lineage>
        <taxon>Bacteria</taxon>
        <taxon>Pseudomonadati</taxon>
        <taxon>Pseudomonadota</taxon>
        <taxon>Betaproteobacteria</taxon>
        <taxon>Nitrosomonadales</taxon>
        <taxon>Methylophilaceae</taxon>
        <taxon>Methylophilus</taxon>
    </lineage>
</organism>
<name>A0A5B8CTS0_9PROT</name>
<dbReference type="Proteomes" id="UP000311008">
    <property type="component" value="Chromosome"/>
</dbReference>
<evidence type="ECO:0000313" key="2">
    <source>
        <dbReference type="EMBL" id="QDC44643.1"/>
    </source>
</evidence>
<keyword evidence="1" id="KW-0732">Signal</keyword>
<evidence type="ECO:0000256" key="1">
    <source>
        <dbReference type="SAM" id="SignalP"/>
    </source>
</evidence>
<feature type="signal peptide" evidence="1">
    <location>
        <begin position="1"/>
        <end position="21"/>
    </location>
</feature>
<gene>
    <name evidence="2" type="ORF">FIU01_08930</name>
</gene>
<dbReference type="RefSeq" id="WP_140003973.1">
    <property type="nucleotide sequence ID" value="NZ_CP040946.1"/>
</dbReference>
<evidence type="ECO:0000313" key="3">
    <source>
        <dbReference type="Proteomes" id="UP000311008"/>
    </source>
</evidence>
<feature type="chain" id="PRO_5023089911" evidence="1">
    <location>
        <begin position="22"/>
        <end position="147"/>
    </location>
</feature>
<reference evidence="3" key="1">
    <citation type="journal article" date="2019" name="ISME J.">
        <title>Evolution in action: habitat transition from sediment to the pelagial leads to genome streamlining in Methylophilaceae.</title>
        <authorList>
            <person name="Salcher M."/>
            <person name="Schaefle D."/>
            <person name="Kaspar M."/>
            <person name="Neuenschwander S.M."/>
            <person name="Ghai R."/>
        </authorList>
    </citation>
    <scope>NUCLEOTIDE SEQUENCE [LARGE SCALE GENOMIC DNA]</scope>
    <source>
        <strain evidence="3">MMS-M-51</strain>
    </source>
</reference>
<dbReference type="PROSITE" id="PS51257">
    <property type="entry name" value="PROKAR_LIPOPROTEIN"/>
    <property type="match status" value="1"/>
</dbReference>
<sequence length="147" mass="16035">MNVSKRIASAMLTALALSVSACSTMQDVVKVKQSGAEGTTKQYAVSEAQAWEIAKTVFRWEGADAIEEHRDQHYMLTSSGVNLVSWGAVMGAWVEPLENDDTKVTVVTKRRVTVNVATTLTETTFHKRFAQAVNIIKQGKPLPAEAP</sequence>
<accession>A0A5B8CTS0</accession>
<dbReference type="EMBL" id="CP040946">
    <property type="protein sequence ID" value="QDC44643.1"/>
    <property type="molecule type" value="Genomic_DNA"/>
</dbReference>
<dbReference type="KEGG" id="mmec:FIU01_08930"/>
<dbReference type="OrthoDB" id="5516999at2"/>
<proteinExistence type="predicted"/>
<keyword evidence="3" id="KW-1185">Reference proteome</keyword>
<dbReference type="AlphaFoldDB" id="A0A5B8CTS0"/>
<protein>
    <submittedName>
        <fullName evidence="2">Uncharacterized protein</fullName>
    </submittedName>
</protein>